<evidence type="ECO:0000256" key="1">
    <source>
        <dbReference type="ARBA" id="ARBA00001970"/>
    </source>
</evidence>
<evidence type="ECO:0000256" key="9">
    <source>
        <dbReference type="ARBA" id="ARBA00022989"/>
    </source>
</evidence>
<gene>
    <name evidence="15" type="ORF">SAMN05660652_00028</name>
</gene>
<dbReference type="PANTHER" id="PTHR30529">
    <property type="entry name" value="CYTOCHROME B561"/>
    <property type="match status" value="1"/>
</dbReference>
<keyword evidence="3" id="KW-0813">Transport</keyword>
<dbReference type="PANTHER" id="PTHR30529:SF7">
    <property type="entry name" value="CYTOCHROME B561 BACTERIAL_NI-HYDROGENASE DOMAIN-CONTAINING PROTEIN"/>
    <property type="match status" value="1"/>
</dbReference>
<organism evidence="15 16">
    <name type="scientific">Propionivibrio dicarboxylicus</name>
    <dbReference type="NCBI Taxonomy" id="83767"/>
    <lineage>
        <taxon>Bacteria</taxon>
        <taxon>Pseudomonadati</taxon>
        <taxon>Pseudomonadota</taxon>
        <taxon>Betaproteobacteria</taxon>
        <taxon>Rhodocyclales</taxon>
        <taxon>Rhodocyclaceae</taxon>
        <taxon>Propionivibrio</taxon>
    </lineage>
</organism>
<dbReference type="EMBL" id="FNCY01000001">
    <property type="protein sequence ID" value="SDG52319.1"/>
    <property type="molecule type" value="Genomic_DNA"/>
</dbReference>
<dbReference type="STRING" id="83767.SAMN05660652_00028"/>
<proteinExistence type="inferred from homology"/>
<sequence>MRALHWLVAGLIIAALVMSAFVMPGIRHDSPEKIDALRRHMSVGLIVLLLTFVRMAARRRTERPGFLSSGMAWADRLARYVHRIFDLLILAMIASGIGMAAFGGVFPAVFGLTGTLPAGFDASLLHEVHRAIGITIFALLALHVGGAFYHQFILRDGLIGRMGLARR</sequence>
<name>A0A1G7UYW2_9RHOO</name>
<keyword evidence="10" id="KW-0408">Iron</keyword>
<evidence type="ECO:0000256" key="8">
    <source>
        <dbReference type="ARBA" id="ARBA00022982"/>
    </source>
</evidence>
<reference evidence="15 16" key="1">
    <citation type="submission" date="2016-10" db="EMBL/GenBank/DDBJ databases">
        <authorList>
            <person name="de Groot N.N."/>
        </authorList>
    </citation>
    <scope>NUCLEOTIDE SEQUENCE [LARGE SCALE GENOMIC DNA]</scope>
    <source>
        <strain evidence="15 16">DSM 5885</strain>
    </source>
</reference>
<dbReference type="GO" id="GO:0020037">
    <property type="term" value="F:heme binding"/>
    <property type="evidence" value="ECO:0007669"/>
    <property type="project" value="TreeGrafter"/>
</dbReference>
<protein>
    <submittedName>
        <fullName evidence="15">Cytochrome b561</fullName>
    </submittedName>
</protein>
<keyword evidence="7" id="KW-0479">Metal-binding</keyword>
<evidence type="ECO:0000256" key="5">
    <source>
        <dbReference type="ARBA" id="ARBA00022617"/>
    </source>
</evidence>
<evidence type="ECO:0000256" key="10">
    <source>
        <dbReference type="ARBA" id="ARBA00023004"/>
    </source>
</evidence>
<dbReference type="Pfam" id="PF01292">
    <property type="entry name" value="Ni_hydr_CYTB"/>
    <property type="match status" value="1"/>
</dbReference>
<dbReference type="InterPro" id="IPR011577">
    <property type="entry name" value="Cyt_b561_bac/Ni-Hgenase"/>
</dbReference>
<keyword evidence="6 13" id="KW-0812">Transmembrane</keyword>
<keyword evidence="9 13" id="KW-1133">Transmembrane helix</keyword>
<evidence type="ECO:0000313" key="15">
    <source>
        <dbReference type="EMBL" id="SDG52319.1"/>
    </source>
</evidence>
<dbReference type="GO" id="GO:0009055">
    <property type="term" value="F:electron transfer activity"/>
    <property type="evidence" value="ECO:0007669"/>
    <property type="project" value="InterPro"/>
</dbReference>
<feature type="transmembrane region" description="Helical" evidence="13">
    <location>
        <begin position="130"/>
        <end position="152"/>
    </location>
</feature>
<evidence type="ECO:0000256" key="13">
    <source>
        <dbReference type="SAM" id="Phobius"/>
    </source>
</evidence>
<evidence type="ECO:0000313" key="16">
    <source>
        <dbReference type="Proteomes" id="UP000198607"/>
    </source>
</evidence>
<dbReference type="GO" id="GO:0046872">
    <property type="term" value="F:metal ion binding"/>
    <property type="evidence" value="ECO:0007669"/>
    <property type="project" value="UniProtKB-KW"/>
</dbReference>
<evidence type="ECO:0000256" key="12">
    <source>
        <dbReference type="ARBA" id="ARBA00037975"/>
    </source>
</evidence>
<feature type="transmembrane region" description="Helical" evidence="13">
    <location>
        <begin position="40"/>
        <end position="57"/>
    </location>
</feature>
<keyword evidence="16" id="KW-1185">Reference proteome</keyword>
<evidence type="ECO:0000256" key="7">
    <source>
        <dbReference type="ARBA" id="ARBA00022723"/>
    </source>
</evidence>
<feature type="transmembrane region" description="Helical" evidence="13">
    <location>
        <begin position="87"/>
        <end position="110"/>
    </location>
</feature>
<feature type="domain" description="Cytochrome b561 bacterial/Ni-hydrogenase" evidence="14">
    <location>
        <begin position="1"/>
        <end position="162"/>
    </location>
</feature>
<accession>A0A1G7UYW2</accession>
<dbReference type="AlphaFoldDB" id="A0A1G7UYW2"/>
<keyword evidence="5" id="KW-0349">Heme</keyword>
<dbReference type="GO" id="GO:0005886">
    <property type="term" value="C:plasma membrane"/>
    <property type="evidence" value="ECO:0007669"/>
    <property type="project" value="UniProtKB-SubCell"/>
</dbReference>
<dbReference type="GO" id="GO:0022904">
    <property type="term" value="P:respiratory electron transport chain"/>
    <property type="evidence" value="ECO:0007669"/>
    <property type="project" value="InterPro"/>
</dbReference>
<keyword evidence="11 13" id="KW-0472">Membrane</keyword>
<dbReference type="SUPFAM" id="SSF81342">
    <property type="entry name" value="Transmembrane di-heme cytochromes"/>
    <property type="match status" value="1"/>
</dbReference>
<dbReference type="InterPro" id="IPR052168">
    <property type="entry name" value="Cytochrome_b561_oxidase"/>
</dbReference>
<comment type="subcellular location">
    <subcellularLocation>
        <location evidence="2">Cell membrane</location>
        <topology evidence="2">Multi-pass membrane protein</topology>
    </subcellularLocation>
</comment>
<keyword evidence="4" id="KW-1003">Cell membrane</keyword>
<evidence type="ECO:0000256" key="2">
    <source>
        <dbReference type="ARBA" id="ARBA00004651"/>
    </source>
</evidence>
<evidence type="ECO:0000256" key="4">
    <source>
        <dbReference type="ARBA" id="ARBA00022475"/>
    </source>
</evidence>
<dbReference type="InterPro" id="IPR016174">
    <property type="entry name" value="Di-haem_cyt_TM"/>
</dbReference>
<evidence type="ECO:0000256" key="3">
    <source>
        <dbReference type="ARBA" id="ARBA00022448"/>
    </source>
</evidence>
<evidence type="ECO:0000259" key="14">
    <source>
        <dbReference type="Pfam" id="PF01292"/>
    </source>
</evidence>
<comment type="similarity">
    <text evidence="12">Belongs to the cytochrome b561 family.</text>
</comment>
<keyword evidence="8" id="KW-0249">Electron transport</keyword>
<comment type="cofactor">
    <cofactor evidence="1">
        <name>heme b</name>
        <dbReference type="ChEBI" id="CHEBI:60344"/>
    </cofactor>
</comment>
<evidence type="ECO:0000256" key="6">
    <source>
        <dbReference type="ARBA" id="ARBA00022692"/>
    </source>
</evidence>
<dbReference type="Proteomes" id="UP000198607">
    <property type="component" value="Unassembled WGS sequence"/>
</dbReference>
<evidence type="ECO:0000256" key="11">
    <source>
        <dbReference type="ARBA" id="ARBA00023136"/>
    </source>
</evidence>